<comment type="caution">
    <text evidence="3">The sequence shown here is derived from an EMBL/GenBank/DDBJ whole genome shotgun (WGS) entry which is preliminary data.</text>
</comment>
<keyword evidence="1" id="KW-0812">Transmembrane</keyword>
<feature type="transmembrane region" description="Helical" evidence="1">
    <location>
        <begin position="120"/>
        <end position="141"/>
    </location>
</feature>
<dbReference type="Pfam" id="PF00892">
    <property type="entry name" value="EamA"/>
    <property type="match status" value="2"/>
</dbReference>
<feature type="transmembrane region" description="Helical" evidence="1">
    <location>
        <begin position="274"/>
        <end position="294"/>
    </location>
</feature>
<dbReference type="EMBL" id="BMWX01000003">
    <property type="protein sequence ID" value="GGZ28551.1"/>
    <property type="molecule type" value="Genomic_DNA"/>
</dbReference>
<gene>
    <name evidence="3" type="ORF">GCM10007049_21910</name>
</gene>
<feature type="transmembrane region" description="Helical" evidence="1">
    <location>
        <begin position="66"/>
        <end position="83"/>
    </location>
</feature>
<dbReference type="InterPro" id="IPR000620">
    <property type="entry name" value="EamA_dom"/>
</dbReference>
<evidence type="ECO:0000313" key="3">
    <source>
        <dbReference type="EMBL" id="GGZ28551.1"/>
    </source>
</evidence>
<proteinExistence type="predicted"/>
<dbReference type="AlphaFoldDB" id="A0A918Q214"/>
<dbReference type="RefSeq" id="WP_018472894.1">
    <property type="nucleotide sequence ID" value="NZ_BMWX01000003.1"/>
</dbReference>
<feature type="domain" description="EamA" evidence="2">
    <location>
        <begin position="9"/>
        <end position="137"/>
    </location>
</feature>
<feature type="transmembrane region" description="Helical" evidence="1">
    <location>
        <begin position="147"/>
        <end position="167"/>
    </location>
</feature>
<protein>
    <submittedName>
        <fullName evidence="3">Permease</fullName>
    </submittedName>
</protein>
<evidence type="ECO:0000259" key="2">
    <source>
        <dbReference type="Pfam" id="PF00892"/>
    </source>
</evidence>
<feature type="transmembrane region" description="Helical" evidence="1">
    <location>
        <begin position="174"/>
        <end position="199"/>
    </location>
</feature>
<dbReference type="PANTHER" id="PTHR22911:SF79">
    <property type="entry name" value="MOBA-LIKE NTP TRANSFERASE DOMAIN-CONTAINING PROTEIN"/>
    <property type="match status" value="1"/>
</dbReference>
<dbReference type="PANTHER" id="PTHR22911">
    <property type="entry name" value="ACYL-MALONYL CONDENSING ENZYME-RELATED"/>
    <property type="match status" value="1"/>
</dbReference>
<keyword evidence="4" id="KW-1185">Reference proteome</keyword>
<dbReference type="SUPFAM" id="SSF103481">
    <property type="entry name" value="Multidrug resistance efflux transporter EmrE"/>
    <property type="match status" value="2"/>
</dbReference>
<sequence>MNSTSAKDYLMLHLVVLIWGFTAILGLLISIPAVEIVFYRTLIASGILGLFFLLRKRNMRLPKEDFWKVIGTGALIGMHWILFFGAARVATASVCLAGIATCSLWTAFLEPMVNKSQVKWYEVMLGLIVLLGLYVIFRFEFEHWEGLLMAVASAFLGACFTVSNGLLTKKHSAYLLTFYEMAGACAFSVLFMPIYAYYWAGESGLQLIPTAADWFWLLVLSGICTVYAFSVSVELMKRLSVFVINLSVNMEPVYGIALAVLIFGEKEKMTEGFYFGTLIILASVALYPVFNYVYKKRKNKQLLRVQ</sequence>
<feature type="transmembrane region" description="Helical" evidence="1">
    <location>
        <begin position="211"/>
        <end position="229"/>
    </location>
</feature>
<accession>A0A918Q214</accession>
<name>A0A918Q214_9BACT</name>
<reference evidence="3" key="1">
    <citation type="journal article" date="2014" name="Int. J. Syst. Evol. Microbiol.">
        <title>Complete genome sequence of Corynebacterium casei LMG S-19264T (=DSM 44701T), isolated from a smear-ripened cheese.</title>
        <authorList>
            <consortium name="US DOE Joint Genome Institute (JGI-PGF)"/>
            <person name="Walter F."/>
            <person name="Albersmeier A."/>
            <person name="Kalinowski J."/>
            <person name="Ruckert C."/>
        </authorList>
    </citation>
    <scope>NUCLEOTIDE SEQUENCE</scope>
    <source>
        <strain evidence="3">KCTC 12368</strain>
    </source>
</reference>
<keyword evidence="1" id="KW-1133">Transmembrane helix</keyword>
<keyword evidence="1" id="KW-0472">Membrane</keyword>
<dbReference type="GO" id="GO:0016020">
    <property type="term" value="C:membrane"/>
    <property type="evidence" value="ECO:0007669"/>
    <property type="project" value="InterPro"/>
</dbReference>
<evidence type="ECO:0000256" key="1">
    <source>
        <dbReference type="SAM" id="Phobius"/>
    </source>
</evidence>
<dbReference type="Proteomes" id="UP000619457">
    <property type="component" value="Unassembled WGS sequence"/>
</dbReference>
<reference evidence="3" key="2">
    <citation type="submission" date="2020-09" db="EMBL/GenBank/DDBJ databases">
        <authorList>
            <person name="Sun Q."/>
            <person name="Kim S."/>
        </authorList>
    </citation>
    <scope>NUCLEOTIDE SEQUENCE</scope>
    <source>
        <strain evidence="3">KCTC 12368</strain>
    </source>
</reference>
<feature type="transmembrane region" description="Helical" evidence="1">
    <location>
        <begin position="12"/>
        <end position="31"/>
    </location>
</feature>
<dbReference type="InterPro" id="IPR037185">
    <property type="entry name" value="EmrE-like"/>
</dbReference>
<organism evidence="3 4">
    <name type="scientific">Echinicola pacifica</name>
    <dbReference type="NCBI Taxonomy" id="346377"/>
    <lineage>
        <taxon>Bacteria</taxon>
        <taxon>Pseudomonadati</taxon>
        <taxon>Bacteroidota</taxon>
        <taxon>Cytophagia</taxon>
        <taxon>Cytophagales</taxon>
        <taxon>Cyclobacteriaceae</taxon>
        <taxon>Echinicola</taxon>
    </lineage>
</organism>
<feature type="transmembrane region" description="Helical" evidence="1">
    <location>
        <begin position="241"/>
        <end position="262"/>
    </location>
</feature>
<feature type="transmembrane region" description="Helical" evidence="1">
    <location>
        <begin position="37"/>
        <end position="54"/>
    </location>
</feature>
<feature type="domain" description="EamA" evidence="2">
    <location>
        <begin position="146"/>
        <end position="286"/>
    </location>
</feature>
<evidence type="ECO:0000313" key="4">
    <source>
        <dbReference type="Proteomes" id="UP000619457"/>
    </source>
</evidence>
<feature type="transmembrane region" description="Helical" evidence="1">
    <location>
        <begin position="89"/>
        <end position="108"/>
    </location>
</feature>